<feature type="chain" id="PRO_5037680468" description="Lectin-like protein BA14k" evidence="2">
    <location>
        <begin position="25"/>
        <end position="130"/>
    </location>
</feature>
<proteinExistence type="predicted"/>
<reference evidence="3" key="2">
    <citation type="submission" date="2020-09" db="EMBL/GenBank/DDBJ databases">
        <authorList>
            <person name="Sun Q."/>
            <person name="Zhou Y."/>
        </authorList>
    </citation>
    <scope>NUCLEOTIDE SEQUENCE</scope>
    <source>
        <strain evidence="3">CGMCC 1.12214</strain>
    </source>
</reference>
<protein>
    <recommendedName>
        <fullName evidence="5">Lectin-like protein BA14k</fullName>
    </recommendedName>
</protein>
<evidence type="ECO:0000256" key="1">
    <source>
        <dbReference type="SAM" id="MobiDB-lite"/>
    </source>
</evidence>
<evidence type="ECO:0000256" key="2">
    <source>
        <dbReference type="SAM" id="SignalP"/>
    </source>
</evidence>
<dbReference type="RefSeq" id="WP_188516147.1">
    <property type="nucleotide sequence ID" value="NZ_BMES01000001.1"/>
</dbReference>
<evidence type="ECO:0000313" key="4">
    <source>
        <dbReference type="Proteomes" id="UP000603912"/>
    </source>
</evidence>
<evidence type="ECO:0000313" key="3">
    <source>
        <dbReference type="EMBL" id="GGH09107.1"/>
    </source>
</evidence>
<evidence type="ECO:0008006" key="5">
    <source>
        <dbReference type="Google" id="ProtNLM"/>
    </source>
</evidence>
<keyword evidence="2" id="KW-0732">Signal</keyword>
<reference evidence="3" key="1">
    <citation type="journal article" date="2014" name="Int. J. Syst. Evol. Microbiol.">
        <title>Complete genome sequence of Corynebacterium casei LMG S-19264T (=DSM 44701T), isolated from a smear-ripened cheese.</title>
        <authorList>
            <consortium name="US DOE Joint Genome Institute (JGI-PGF)"/>
            <person name="Walter F."/>
            <person name="Albersmeier A."/>
            <person name="Kalinowski J."/>
            <person name="Ruckert C."/>
        </authorList>
    </citation>
    <scope>NUCLEOTIDE SEQUENCE</scope>
    <source>
        <strain evidence="3">CGMCC 1.12214</strain>
    </source>
</reference>
<organism evidence="3 4">
    <name type="scientific">Alsobacter metallidurans</name>
    <dbReference type="NCBI Taxonomy" id="340221"/>
    <lineage>
        <taxon>Bacteria</taxon>
        <taxon>Pseudomonadati</taxon>
        <taxon>Pseudomonadota</taxon>
        <taxon>Alphaproteobacteria</taxon>
        <taxon>Hyphomicrobiales</taxon>
        <taxon>Alsobacteraceae</taxon>
        <taxon>Alsobacter</taxon>
    </lineage>
</organism>
<feature type="region of interest" description="Disordered" evidence="1">
    <location>
        <begin position="54"/>
        <end position="73"/>
    </location>
</feature>
<dbReference type="Proteomes" id="UP000603912">
    <property type="component" value="Unassembled WGS sequence"/>
</dbReference>
<dbReference type="EMBL" id="BMES01000001">
    <property type="protein sequence ID" value="GGH09107.1"/>
    <property type="molecule type" value="Genomic_DNA"/>
</dbReference>
<dbReference type="AlphaFoldDB" id="A0A917MFK2"/>
<name>A0A917MFK2_9HYPH</name>
<comment type="caution">
    <text evidence="3">The sequence shown here is derived from an EMBL/GenBank/DDBJ whole genome shotgun (WGS) entry which is preliminary data.</text>
</comment>
<accession>A0A917MFK2</accession>
<gene>
    <name evidence="3" type="ORF">GCM10007036_04980</name>
</gene>
<feature type="signal peptide" evidence="2">
    <location>
        <begin position="1"/>
        <end position="24"/>
    </location>
</feature>
<keyword evidence="4" id="KW-1185">Reference proteome</keyword>
<sequence>MTNSIRTGVLALGALALSTGLAMAQAYPQLGSGAGGGVPNNTAYSGGRAGGMSAGGVAGGAGTPQRFDSNRPRAYEGFETGTIMRTSPTTSAPMAASMEWKWAQCAKLYPTFDAASGTFVGEDGLRHLCQ</sequence>